<feature type="region of interest" description="Disordered" evidence="1">
    <location>
        <begin position="76"/>
        <end position="139"/>
    </location>
</feature>
<evidence type="ECO:0000313" key="2">
    <source>
        <dbReference type="EMBL" id="KAK5775588.1"/>
    </source>
</evidence>
<dbReference type="EMBL" id="JARKNE010000012">
    <property type="protein sequence ID" value="KAK5775588.1"/>
    <property type="molecule type" value="Genomic_DNA"/>
</dbReference>
<dbReference type="Proteomes" id="UP001358586">
    <property type="component" value="Chromosome 12"/>
</dbReference>
<organism evidence="2 3">
    <name type="scientific">Gossypium arboreum</name>
    <name type="common">Tree cotton</name>
    <name type="synonym">Gossypium nanking</name>
    <dbReference type="NCBI Taxonomy" id="29729"/>
    <lineage>
        <taxon>Eukaryota</taxon>
        <taxon>Viridiplantae</taxon>
        <taxon>Streptophyta</taxon>
        <taxon>Embryophyta</taxon>
        <taxon>Tracheophyta</taxon>
        <taxon>Spermatophyta</taxon>
        <taxon>Magnoliopsida</taxon>
        <taxon>eudicotyledons</taxon>
        <taxon>Gunneridae</taxon>
        <taxon>Pentapetalae</taxon>
        <taxon>rosids</taxon>
        <taxon>malvids</taxon>
        <taxon>Malvales</taxon>
        <taxon>Malvaceae</taxon>
        <taxon>Malvoideae</taxon>
        <taxon>Gossypium</taxon>
    </lineage>
</organism>
<comment type="caution">
    <text evidence="2">The sequence shown here is derived from an EMBL/GenBank/DDBJ whole genome shotgun (WGS) entry which is preliminary data.</text>
</comment>
<keyword evidence="3" id="KW-1185">Reference proteome</keyword>
<protein>
    <submittedName>
        <fullName evidence="2">Uncharacterized protein</fullName>
    </submittedName>
</protein>
<accession>A0ABR0MNQ5</accession>
<reference evidence="2 3" key="1">
    <citation type="submission" date="2023-03" db="EMBL/GenBank/DDBJ databases">
        <title>WGS of Gossypium arboreum.</title>
        <authorList>
            <person name="Yu D."/>
        </authorList>
    </citation>
    <scope>NUCLEOTIDE SEQUENCE [LARGE SCALE GENOMIC DNA]</scope>
    <source>
        <tissue evidence="2">Leaf</tissue>
    </source>
</reference>
<evidence type="ECO:0000313" key="3">
    <source>
        <dbReference type="Proteomes" id="UP001358586"/>
    </source>
</evidence>
<name>A0ABR0MNQ5_GOSAR</name>
<sequence>MIEVVSVYHGNLKVNYNFESWNNACPCLKFSNINLLRTRDIALKRALQQNFTRPILDFPAPKELLPLPKAGCAERKPIEVLSGKEESVTREDKTEKGQASKKDPEKTKSLTIESEKEEQKETTLAAEETKKGKELFNLN</sequence>
<proteinExistence type="predicted"/>
<evidence type="ECO:0000256" key="1">
    <source>
        <dbReference type="SAM" id="MobiDB-lite"/>
    </source>
</evidence>
<gene>
    <name evidence="2" type="ORF">PVK06_043494</name>
</gene>